<keyword evidence="4" id="KW-0564">Palmitate</keyword>
<name>A0A0B2A2F7_9MICO</name>
<keyword evidence="8" id="KW-1185">Reference proteome</keyword>
<keyword evidence="3" id="KW-0472">Membrane</keyword>
<evidence type="ECO:0000256" key="1">
    <source>
        <dbReference type="ARBA" id="ARBA00022475"/>
    </source>
</evidence>
<dbReference type="PANTHER" id="PTHR43649:SF33">
    <property type="entry name" value="POLYGALACTURONAN_RHAMNOGALACTURONAN-BINDING PROTEIN YTCQ"/>
    <property type="match status" value="1"/>
</dbReference>
<dbReference type="InterPro" id="IPR006311">
    <property type="entry name" value="TAT_signal"/>
</dbReference>
<feature type="signal peptide" evidence="6">
    <location>
        <begin position="1"/>
        <end position="24"/>
    </location>
</feature>
<protein>
    <recommendedName>
        <fullName evidence="9">Sugar ABC transporter substrate-binding protein</fullName>
    </recommendedName>
</protein>
<evidence type="ECO:0000313" key="8">
    <source>
        <dbReference type="Proteomes" id="UP000031030"/>
    </source>
</evidence>
<dbReference type="InterPro" id="IPR050490">
    <property type="entry name" value="Bact_solute-bd_prot1"/>
</dbReference>
<dbReference type="InterPro" id="IPR006059">
    <property type="entry name" value="SBP"/>
</dbReference>
<dbReference type="Gene3D" id="3.40.190.10">
    <property type="entry name" value="Periplasmic binding protein-like II"/>
    <property type="match status" value="1"/>
</dbReference>
<evidence type="ECO:0000256" key="3">
    <source>
        <dbReference type="ARBA" id="ARBA00023136"/>
    </source>
</evidence>
<feature type="chain" id="PRO_5039426815" description="Sugar ABC transporter substrate-binding protein" evidence="6">
    <location>
        <begin position="25"/>
        <end position="437"/>
    </location>
</feature>
<dbReference type="Pfam" id="PF01547">
    <property type="entry name" value="SBP_bac_1"/>
    <property type="match status" value="1"/>
</dbReference>
<dbReference type="Proteomes" id="UP000031030">
    <property type="component" value="Unassembled WGS sequence"/>
</dbReference>
<evidence type="ECO:0000256" key="2">
    <source>
        <dbReference type="ARBA" id="ARBA00022729"/>
    </source>
</evidence>
<reference evidence="7 8" key="1">
    <citation type="submission" date="2014-11" db="EMBL/GenBank/DDBJ databases">
        <title>Genome sequence of Microbacterium mangrovi MUSC 115(T).</title>
        <authorList>
            <person name="Lee L.-H."/>
        </authorList>
    </citation>
    <scope>NUCLEOTIDE SEQUENCE [LARGE SCALE GENOMIC DNA]</scope>
    <source>
        <strain evidence="7 8">MUSC 115</strain>
    </source>
</reference>
<dbReference type="OrthoDB" id="1650177at2"/>
<proteinExistence type="predicted"/>
<comment type="caution">
    <text evidence="7">The sequence shown here is derived from an EMBL/GenBank/DDBJ whole genome shotgun (WGS) entry which is preliminary data.</text>
</comment>
<evidence type="ECO:0000313" key="7">
    <source>
        <dbReference type="EMBL" id="KHK95743.1"/>
    </source>
</evidence>
<dbReference type="RefSeq" id="WP_039402724.1">
    <property type="nucleotide sequence ID" value="NZ_JTDK01000019.1"/>
</dbReference>
<sequence length="437" mass="46540">MDRRTFLRAAVLGGASLGLGVTLAGCSTPSSTTGTGAAAYKAPAKNLAATISYAIWDVNQQPAMQKIIAAFNKVYPNITVNIQLTPSSGGAYWTKMKTLAQGKNLPDVFWMNGPNVELFALNNQLLPLDGMVSAGAVKKSDYPDALVNLYTVDGHFYGVPKDFDTIGLYYNKSLLAKAGVAEPTASWTWDDLKTNGKKISDHYSGKVFGFAGDLTGGQTSWYNTMLQAGGYIISPDHKKSGYDQPGSIQGLQFWADLIKSGVSPTMQQLTTTLANDWFTSGKLAMVMDGDWETTPYHQAFGDKLGVVKLAAGPKSNQCVIHGLGNVISATTKNKDAAMAFVAFLGNRASALVQADAGVVIPAFNGSQDVWAKSIPGLDLQLFLDEARTASPYPISKNTSAWNQLESTILPPAFAGQVPMATAAKQLADQMNALLAKE</sequence>
<dbReference type="PANTHER" id="PTHR43649">
    <property type="entry name" value="ARABINOSE-BINDING PROTEIN-RELATED"/>
    <property type="match status" value="1"/>
</dbReference>
<dbReference type="STRING" id="1348253.LK09_18095"/>
<keyword evidence="5" id="KW-0449">Lipoprotein</keyword>
<keyword evidence="1" id="KW-1003">Cell membrane</keyword>
<dbReference type="SUPFAM" id="SSF53850">
    <property type="entry name" value="Periplasmic binding protein-like II"/>
    <property type="match status" value="1"/>
</dbReference>
<evidence type="ECO:0000256" key="5">
    <source>
        <dbReference type="ARBA" id="ARBA00023288"/>
    </source>
</evidence>
<keyword evidence="2 6" id="KW-0732">Signal</keyword>
<accession>A0A0B2A2F7</accession>
<dbReference type="PROSITE" id="PS51257">
    <property type="entry name" value="PROKAR_LIPOPROTEIN"/>
    <property type="match status" value="1"/>
</dbReference>
<dbReference type="EMBL" id="JTDK01000019">
    <property type="protein sequence ID" value="KHK95743.1"/>
    <property type="molecule type" value="Genomic_DNA"/>
</dbReference>
<organism evidence="7 8">
    <name type="scientific">Microbacterium mangrovi</name>
    <dbReference type="NCBI Taxonomy" id="1348253"/>
    <lineage>
        <taxon>Bacteria</taxon>
        <taxon>Bacillati</taxon>
        <taxon>Actinomycetota</taxon>
        <taxon>Actinomycetes</taxon>
        <taxon>Micrococcales</taxon>
        <taxon>Microbacteriaceae</taxon>
        <taxon>Microbacterium</taxon>
    </lineage>
</organism>
<dbReference type="PROSITE" id="PS51318">
    <property type="entry name" value="TAT"/>
    <property type="match status" value="1"/>
</dbReference>
<evidence type="ECO:0008006" key="9">
    <source>
        <dbReference type="Google" id="ProtNLM"/>
    </source>
</evidence>
<evidence type="ECO:0000256" key="4">
    <source>
        <dbReference type="ARBA" id="ARBA00023139"/>
    </source>
</evidence>
<dbReference type="CDD" id="cd13585">
    <property type="entry name" value="PBP2_TMBP_like"/>
    <property type="match status" value="1"/>
</dbReference>
<evidence type="ECO:0000256" key="6">
    <source>
        <dbReference type="SAM" id="SignalP"/>
    </source>
</evidence>
<gene>
    <name evidence="7" type="ORF">LK09_18095</name>
</gene>
<dbReference type="AlphaFoldDB" id="A0A0B2A2F7"/>